<dbReference type="KEGG" id="dla:I6G47_29990"/>
<dbReference type="RefSeq" id="WP_016447736.1">
    <property type="nucleotide sequence ID" value="NZ_AP025556.1"/>
</dbReference>
<dbReference type="Proteomes" id="UP000595064">
    <property type="component" value="Chromosome"/>
</dbReference>
<evidence type="ECO:0000256" key="1">
    <source>
        <dbReference type="SAM" id="MobiDB-lite"/>
    </source>
</evidence>
<dbReference type="GeneID" id="94690796"/>
<evidence type="ECO:0000313" key="5">
    <source>
        <dbReference type="Proteomes" id="UP000183417"/>
    </source>
</evidence>
<sequence>MNDFVATLTRWAVRILLMLVGLVFFVSLLTAAALLALVWAVRALWARLTGQPVMPWAMRMSPRAGWQTVYRSGSEWMAQRPQRAYGAAEGGGRRAGAGAGVLPGAGEVTDVQPREVREP</sequence>
<dbReference type="EMBL" id="CP065748">
    <property type="protein sequence ID" value="QPS81145.1"/>
    <property type="molecule type" value="Genomic_DNA"/>
</dbReference>
<name>A0A1H3GKI6_9BURK</name>
<evidence type="ECO:0000256" key="2">
    <source>
        <dbReference type="SAM" id="Phobius"/>
    </source>
</evidence>
<keyword evidence="2" id="KW-0472">Membrane</keyword>
<evidence type="ECO:0000313" key="6">
    <source>
        <dbReference type="Proteomes" id="UP000595064"/>
    </source>
</evidence>
<keyword evidence="2" id="KW-1133">Transmembrane helix</keyword>
<gene>
    <name evidence="3" type="ORF">I6G47_29990</name>
    <name evidence="4" type="ORF">SAMN05421547_102257</name>
</gene>
<evidence type="ECO:0000313" key="3">
    <source>
        <dbReference type="EMBL" id="QPS81145.1"/>
    </source>
</evidence>
<keyword evidence="6" id="KW-1185">Reference proteome</keyword>
<evidence type="ECO:0000313" key="4">
    <source>
        <dbReference type="EMBL" id="SDY03811.1"/>
    </source>
</evidence>
<feature type="region of interest" description="Disordered" evidence="1">
    <location>
        <begin position="87"/>
        <end position="119"/>
    </location>
</feature>
<dbReference type="AlphaFoldDB" id="A0A1H3GKI6"/>
<reference evidence="3 6" key="2">
    <citation type="submission" date="2020-12" db="EMBL/GenBank/DDBJ databases">
        <title>FDA dAtabase for Regulatory Grade micrObial Sequences (FDA-ARGOS): Supporting development and validation of Infectious Disease Dx tests.</title>
        <authorList>
            <person name="Sproer C."/>
            <person name="Gronow S."/>
            <person name="Severitt S."/>
            <person name="Schroder I."/>
            <person name="Tallon L."/>
            <person name="Sadzewicz L."/>
            <person name="Zhao X."/>
            <person name="Boylan J."/>
            <person name="Ott S."/>
            <person name="Bowen H."/>
            <person name="Vavikolanu K."/>
            <person name="Mehta A."/>
            <person name="Aluvathingal J."/>
            <person name="Nadendla S."/>
            <person name="Lowell S."/>
            <person name="Myers T."/>
            <person name="Yan Y."/>
            <person name="Sichtig H."/>
        </authorList>
    </citation>
    <scope>NUCLEOTIDE SEQUENCE [LARGE SCALE GENOMIC DNA]</scope>
    <source>
        <strain evidence="3 6">FDAARGOS_890</strain>
    </source>
</reference>
<organism evidence="4 5">
    <name type="scientific">Delftia lacustris</name>
    <dbReference type="NCBI Taxonomy" id="558537"/>
    <lineage>
        <taxon>Bacteria</taxon>
        <taxon>Pseudomonadati</taxon>
        <taxon>Pseudomonadota</taxon>
        <taxon>Betaproteobacteria</taxon>
        <taxon>Burkholderiales</taxon>
        <taxon>Comamonadaceae</taxon>
        <taxon>Delftia</taxon>
    </lineage>
</organism>
<feature type="transmembrane region" description="Helical" evidence="2">
    <location>
        <begin position="12"/>
        <end position="41"/>
    </location>
</feature>
<protein>
    <submittedName>
        <fullName evidence="4">Uncharacterized protein</fullName>
    </submittedName>
</protein>
<accession>A0A1H3GKI6</accession>
<proteinExistence type="predicted"/>
<keyword evidence="2" id="KW-0812">Transmembrane</keyword>
<dbReference type="Proteomes" id="UP000183417">
    <property type="component" value="Unassembled WGS sequence"/>
</dbReference>
<reference evidence="4 5" key="1">
    <citation type="submission" date="2016-10" db="EMBL/GenBank/DDBJ databases">
        <authorList>
            <person name="de Groot N.N."/>
        </authorList>
    </citation>
    <scope>NUCLEOTIDE SEQUENCE [LARGE SCALE GENOMIC DNA]</scope>
    <source>
        <strain evidence="4 5">LMG 24775</strain>
    </source>
</reference>
<dbReference type="EMBL" id="FNPE01000002">
    <property type="protein sequence ID" value="SDY03811.1"/>
    <property type="molecule type" value="Genomic_DNA"/>
</dbReference>
<feature type="compositionally biased region" description="Gly residues" evidence="1">
    <location>
        <begin position="88"/>
        <end position="103"/>
    </location>
</feature>